<organism evidence="4 5">
    <name type="scientific">Dichanthelium oligosanthes</name>
    <dbReference type="NCBI Taxonomy" id="888268"/>
    <lineage>
        <taxon>Eukaryota</taxon>
        <taxon>Viridiplantae</taxon>
        <taxon>Streptophyta</taxon>
        <taxon>Embryophyta</taxon>
        <taxon>Tracheophyta</taxon>
        <taxon>Spermatophyta</taxon>
        <taxon>Magnoliopsida</taxon>
        <taxon>Liliopsida</taxon>
        <taxon>Poales</taxon>
        <taxon>Poaceae</taxon>
        <taxon>PACMAD clade</taxon>
        <taxon>Panicoideae</taxon>
        <taxon>Panicodae</taxon>
        <taxon>Paniceae</taxon>
        <taxon>Dichantheliinae</taxon>
        <taxon>Dichanthelium</taxon>
    </lineage>
</organism>
<feature type="region of interest" description="Disordered" evidence="2">
    <location>
        <begin position="1"/>
        <end position="60"/>
    </location>
</feature>
<feature type="domain" description="C2H2-type" evidence="3">
    <location>
        <begin position="60"/>
        <end position="82"/>
    </location>
</feature>
<keyword evidence="1" id="KW-0862">Zinc</keyword>
<name>A0A1E5VRW7_9POAL</name>
<dbReference type="SUPFAM" id="SSF57667">
    <property type="entry name" value="beta-beta-alpha zinc fingers"/>
    <property type="match status" value="1"/>
</dbReference>
<reference evidence="4 5" key="1">
    <citation type="submission" date="2016-09" db="EMBL/GenBank/DDBJ databases">
        <title>The draft genome of Dichanthelium oligosanthes: A C3 panicoid grass species.</title>
        <authorList>
            <person name="Studer A.J."/>
            <person name="Schnable J.C."/>
            <person name="Brutnell T.P."/>
        </authorList>
    </citation>
    <scope>NUCLEOTIDE SEQUENCE [LARGE SCALE GENOMIC DNA]</scope>
    <source>
        <strain evidence="5">cv. Kellogg 1175</strain>
        <tissue evidence="4">Leaf</tissue>
    </source>
</reference>
<proteinExistence type="predicted"/>
<dbReference type="PROSITE" id="PS50157">
    <property type="entry name" value="ZINC_FINGER_C2H2_2"/>
    <property type="match status" value="1"/>
</dbReference>
<dbReference type="OrthoDB" id="6077919at2759"/>
<evidence type="ECO:0000256" key="1">
    <source>
        <dbReference type="PROSITE-ProRule" id="PRU00042"/>
    </source>
</evidence>
<dbReference type="STRING" id="888268.A0A1E5VRW7"/>
<dbReference type="PROSITE" id="PS00028">
    <property type="entry name" value="ZINC_FINGER_C2H2_1"/>
    <property type="match status" value="1"/>
</dbReference>
<dbReference type="GO" id="GO:0008270">
    <property type="term" value="F:zinc ion binding"/>
    <property type="evidence" value="ECO:0007669"/>
    <property type="project" value="UniProtKB-KW"/>
</dbReference>
<keyword evidence="5" id="KW-1185">Reference proteome</keyword>
<dbReference type="InterPro" id="IPR013087">
    <property type="entry name" value="Znf_C2H2_type"/>
</dbReference>
<dbReference type="Pfam" id="PF13912">
    <property type="entry name" value="zf-C2H2_6"/>
    <property type="match status" value="1"/>
</dbReference>
<accession>A0A1E5VRW7</accession>
<dbReference type="Proteomes" id="UP000095767">
    <property type="component" value="Unassembled WGS sequence"/>
</dbReference>
<comment type="caution">
    <text evidence="4">The sequence shown here is derived from an EMBL/GenBank/DDBJ whole genome shotgun (WGS) entry which is preliminary data.</text>
</comment>
<dbReference type="Gene3D" id="3.30.160.60">
    <property type="entry name" value="Classic Zinc Finger"/>
    <property type="match status" value="1"/>
</dbReference>
<feature type="compositionally biased region" description="Low complexity" evidence="2">
    <location>
        <begin position="1"/>
        <end position="11"/>
    </location>
</feature>
<evidence type="ECO:0000256" key="2">
    <source>
        <dbReference type="SAM" id="MobiDB-lite"/>
    </source>
</evidence>
<evidence type="ECO:0000313" key="4">
    <source>
        <dbReference type="EMBL" id="OEL27832.1"/>
    </source>
</evidence>
<dbReference type="EMBL" id="LWDX02031529">
    <property type="protein sequence ID" value="OEL27832.1"/>
    <property type="molecule type" value="Genomic_DNA"/>
</dbReference>
<dbReference type="AlphaFoldDB" id="A0A1E5VRW7"/>
<protein>
    <recommendedName>
        <fullName evidence="3">C2H2-type domain-containing protein</fullName>
    </recommendedName>
</protein>
<gene>
    <name evidence="4" type="ORF">BAE44_0011145</name>
</gene>
<keyword evidence="1" id="KW-0863">Zinc-finger</keyword>
<evidence type="ECO:0000313" key="5">
    <source>
        <dbReference type="Proteomes" id="UP000095767"/>
    </source>
</evidence>
<sequence>MSGAPVFSAGVAAGGSGGGEEPNRPCPPKSAHEVNGLPAALRNKQKLAPSRNDDPEEEDYPCHVCHRRFPSVKALHGHVRSHGPAALN</sequence>
<dbReference type="InterPro" id="IPR036236">
    <property type="entry name" value="Znf_C2H2_sf"/>
</dbReference>
<evidence type="ECO:0000259" key="3">
    <source>
        <dbReference type="PROSITE" id="PS50157"/>
    </source>
</evidence>
<keyword evidence="1" id="KW-0479">Metal-binding</keyword>